<dbReference type="SUPFAM" id="SSF51126">
    <property type="entry name" value="Pectin lyase-like"/>
    <property type="match status" value="3"/>
</dbReference>
<feature type="signal peptide" evidence="1">
    <location>
        <begin position="1"/>
        <end position="26"/>
    </location>
</feature>
<dbReference type="Gene3D" id="2.160.20.10">
    <property type="entry name" value="Single-stranded right-handed beta-helix, Pectin lyase-like"/>
    <property type="match status" value="3"/>
</dbReference>
<reference evidence="3 4" key="1">
    <citation type="journal article" date="2020" name="Microb. Ecol.">
        <title>Ecogenomics of the Marine Benthic Filamentous Cyanobacterium Adonisia.</title>
        <authorList>
            <person name="Walter J.M."/>
            <person name="Coutinho F.H."/>
            <person name="Leomil L."/>
            <person name="Hargreaves P.I."/>
            <person name="Campeao M.E."/>
            <person name="Vieira V.V."/>
            <person name="Silva B.S."/>
            <person name="Fistarol G.O."/>
            <person name="Salomon P.S."/>
            <person name="Sawabe T."/>
            <person name="Mino S."/>
            <person name="Hosokawa M."/>
            <person name="Miyashita H."/>
            <person name="Maruyama F."/>
            <person name="van Verk M.C."/>
            <person name="Dutilh B.E."/>
            <person name="Thompson C.C."/>
            <person name="Thompson F.L."/>
        </authorList>
    </citation>
    <scope>NUCLEOTIDE SEQUENCE [LARGE SCALE GENOMIC DNA]</scope>
    <source>
        <strain evidence="3 4">CCMR0082</strain>
    </source>
</reference>
<evidence type="ECO:0000256" key="1">
    <source>
        <dbReference type="SAM" id="SignalP"/>
    </source>
</evidence>
<comment type="caution">
    <text evidence="3">The sequence shown here is derived from an EMBL/GenBank/DDBJ whole genome shotgun (WGS) entry which is preliminary data.</text>
</comment>
<dbReference type="InterPro" id="IPR008638">
    <property type="entry name" value="FhaB/CdiA-like_TPS"/>
</dbReference>
<evidence type="ECO:0000313" key="3">
    <source>
        <dbReference type="EMBL" id="NEZ68085.1"/>
    </source>
</evidence>
<feature type="domain" description="Filamentous haemagglutinin FhaB/tRNA nuclease CdiA-like TPS" evidence="2">
    <location>
        <begin position="44"/>
        <end position="164"/>
    </location>
</feature>
<dbReference type="SMART" id="SM00912">
    <property type="entry name" value="Haemagg_act"/>
    <property type="match status" value="1"/>
</dbReference>
<evidence type="ECO:0000313" key="4">
    <source>
        <dbReference type="Proteomes" id="UP000473574"/>
    </source>
</evidence>
<dbReference type="InterPro" id="IPR011050">
    <property type="entry name" value="Pectin_lyase_fold/virulence"/>
</dbReference>
<keyword evidence="1" id="KW-0732">Signal</keyword>
<proteinExistence type="predicted"/>
<dbReference type="EMBL" id="QZCE01000002">
    <property type="protein sequence ID" value="NEZ68085.1"/>
    <property type="molecule type" value="Genomic_DNA"/>
</dbReference>
<name>A0A6M0SHX5_9CYAN</name>
<protein>
    <submittedName>
        <fullName evidence="3">Filamentous hemagglutinin N-terminal domain-containing protein</fullName>
    </submittedName>
</protein>
<organism evidence="3 4">
    <name type="scientific">Adonisia turfae CCMR0082</name>
    <dbReference type="NCBI Taxonomy" id="2304604"/>
    <lineage>
        <taxon>Bacteria</taxon>
        <taxon>Bacillati</taxon>
        <taxon>Cyanobacteriota</taxon>
        <taxon>Adonisia</taxon>
        <taxon>Adonisia turfae</taxon>
    </lineage>
</organism>
<evidence type="ECO:0000259" key="2">
    <source>
        <dbReference type="SMART" id="SM00912"/>
    </source>
</evidence>
<sequence>MKISLKTLHLTLWFIASVSLWQQAIAQNNILPDNTLPIEEQSQVLDTPINEPGSPIDTLRLIQGGAERGQNLFHSFSAFNIADTEATYFITLNPDIENIISRVTGNDTSDILGLLGAVKLDSSFLREVVDLYFINPNGVFFGPASELDVTGALIVSTATDLQFSDEDIWGTTNAMAPSSLLVVDPSAFLFNDPGINGSITNFGDLQAVPGNKLVFLGGDINFNGGSLIAPGGEVVIGGIKSLGTIRLSEVNNASQLDFSDNAQLSDISLMGSSRVGGSQFFIEPDGGRILVRGDEITLDDASYIFSFIFGQADGREIDIKASELNLSDFSYIETTLIFSSATGGSINIDASNLTLDNFSEISSEVLGDGRSGDINISSETVAINGQSSISTSTFDSGNSGNISITASDVNLQGTTENGRFSSGIFSRVSSRGTGDGGDISVEADRITIVDGAKISTEVLGDGQGGDISVSADESLRVLGRSSFGLTPSAISARTEGLTVEANAGSLTILTPKLVVTDGAQLSASTFGPGNAGELLIDAEEIKLSGTSINGFPSGVFAQSNRSTGNSSNIFIDSHVLELLNGAQISAAALEDGIPGDIIVFGEDITVDGTSSFDLPSRILTQTDGSQDAGNLTIITDKLSITGGGEISAGTGSDSEGMGGTILIESNQLLVSGQSPSGLPSNLSVGTLGRGQAGDIGIYADNVIVANGAFISSLSLDQGDAGNIFLDSNSLVLLLDAFISSQSVGTGDASNITINLSDTLFMVDGSIRASSSQAAGGIININADRVRLIGDSDIQTNVDSGVDDAGSITIEADSIVAFDDSDILAFAADGRGGNITLKTNVFFGEDYQPNSPAPFDENDRVDINATGSLASGNILLPDVSFIENSLNELPDELVNSETLVANSCIVRDNDTASSFVLTGSDGLASNPRSDVVIPLSLDTVKPIADSAESFNGSILLESSPISEPSGAYQLADGRLVLSQECR</sequence>
<accession>A0A6M0SHX5</accession>
<dbReference type="Pfam" id="PF05860">
    <property type="entry name" value="TPS"/>
    <property type="match status" value="1"/>
</dbReference>
<dbReference type="InterPro" id="IPR012334">
    <property type="entry name" value="Pectin_lyas_fold"/>
</dbReference>
<gene>
    <name evidence="3" type="ORF">D0962_36055</name>
</gene>
<dbReference type="Proteomes" id="UP000473574">
    <property type="component" value="Unassembled WGS sequence"/>
</dbReference>
<dbReference type="AlphaFoldDB" id="A0A6M0SHX5"/>
<feature type="chain" id="PRO_5027021450" evidence="1">
    <location>
        <begin position="27"/>
        <end position="981"/>
    </location>
</feature>
<dbReference type="NCBIfam" id="TIGR01901">
    <property type="entry name" value="adhes_NPXG"/>
    <property type="match status" value="1"/>
</dbReference>
<dbReference type="RefSeq" id="WP_163671337.1">
    <property type="nucleotide sequence ID" value="NZ_QZCE01000002.1"/>
</dbReference>